<comment type="caution">
    <text evidence="2">The sequence shown here is derived from an EMBL/GenBank/DDBJ whole genome shotgun (WGS) entry which is preliminary data.</text>
</comment>
<sequence>MAGPNRSPLIFLESTDSQSSKNVVSLSAGPPMTTGFSPAYPEQVLQAAPYSGMPRATVAPAMLGYGLFNLMAFLFPRKMALQELRKDGRDEEAWVRAGGQNDGALMRQVSEIIRRLFYYTPMSFMARLTILYAAF</sequence>
<reference evidence="2 3" key="1">
    <citation type="submission" date="2017-11" db="EMBL/GenBank/DDBJ databases">
        <title>De novo assembly and phasing of dikaryotic genomes from two isolates of Puccinia coronata f. sp. avenae, the causal agent of oat crown rust.</title>
        <authorList>
            <person name="Miller M.E."/>
            <person name="Zhang Y."/>
            <person name="Omidvar V."/>
            <person name="Sperschneider J."/>
            <person name="Schwessinger B."/>
            <person name="Raley C."/>
            <person name="Palmer J.M."/>
            <person name="Garnica D."/>
            <person name="Upadhyaya N."/>
            <person name="Rathjen J."/>
            <person name="Taylor J.M."/>
            <person name="Park R.F."/>
            <person name="Dodds P.N."/>
            <person name="Hirsch C.D."/>
            <person name="Kianian S.F."/>
            <person name="Figueroa M."/>
        </authorList>
    </citation>
    <scope>NUCLEOTIDE SEQUENCE [LARGE SCALE GENOMIC DNA]</scope>
    <source>
        <strain evidence="2">12NC29</strain>
    </source>
</reference>
<protein>
    <submittedName>
        <fullName evidence="2">Uncharacterized protein</fullName>
    </submittedName>
</protein>
<keyword evidence="1" id="KW-1133">Transmembrane helix</keyword>
<evidence type="ECO:0000313" key="2">
    <source>
        <dbReference type="EMBL" id="PLW06934.1"/>
    </source>
</evidence>
<keyword evidence="3" id="KW-1185">Reference proteome</keyword>
<organism evidence="2 3">
    <name type="scientific">Puccinia coronata f. sp. avenae</name>
    <dbReference type="NCBI Taxonomy" id="200324"/>
    <lineage>
        <taxon>Eukaryota</taxon>
        <taxon>Fungi</taxon>
        <taxon>Dikarya</taxon>
        <taxon>Basidiomycota</taxon>
        <taxon>Pucciniomycotina</taxon>
        <taxon>Pucciniomycetes</taxon>
        <taxon>Pucciniales</taxon>
        <taxon>Pucciniaceae</taxon>
        <taxon>Puccinia</taxon>
    </lineage>
</organism>
<dbReference type="EMBL" id="PGCJ01001269">
    <property type="protein sequence ID" value="PLW06934.1"/>
    <property type="molecule type" value="Genomic_DNA"/>
</dbReference>
<dbReference type="Proteomes" id="UP000235388">
    <property type="component" value="Unassembled WGS sequence"/>
</dbReference>
<keyword evidence="1" id="KW-0812">Transmembrane</keyword>
<gene>
    <name evidence="2" type="ORF">PCANC_25544</name>
</gene>
<name>A0A2N5S148_9BASI</name>
<accession>A0A2N5S148</accession>
<dbReference type="AlphaFoldDB" id="A0A2N5S148"/>
<feature type="transmembrane region" description="Helical" evidence="1">
    <location>
        <begin position="116"/>
        <end position="134"/>
    </location>
</feature>
<proteinExistence type="predicted"/>
<evidence type="ECO:0000313" key="3">
    <source>
        <dbReference type="Proteomes" id="UP000235388"/>
    </source>
</evidence>
<feature type="transmembrane region" description="Helical" evidence="1">
    <location>
        <begin position="58"/>
        <end position="76"/>
    </location>
</feature>
<keyword evidence="1" id="KW-0472">Membrane</keyword>
<evidence type="ECO:0000256" key="1">
    <source>
        <dbReference type="SAM" id="Phobius"/>
    </source>
</evidence>